<evidence type="ECO:0000313" key="3">
    <source>
        <dbReference type="Proteomes" id="UP000254572"/>
    </source>
</evidence>
<evidence type="ECO:0008006" key="4">
    <source>
        <dbReference type="Google" id="ProtNLM"/>
    </source>
</evidence>
<dbReference type="Proteomes" id="UP000254572">
    <property type="component" value="Unassembled WGS sequence"/>
</dbReference>
<dbReference type="EMBL" id="UFUW01000001">
    <property type="protein sequence ID" value="SUX24220.1"/>
    <property type="molecule type" value="Genomic_DNA"/>
</dbReference>
<dbReference type="RefSeq" id="WP_115612812.1">
    <property type="nucleotide sequence ID" value="NZ_UFUW01000001.1"/>
</dbReference>
<feature type="signal peptide" evidence="1">
    <location>
        <begin position="1"/>
        <end position="18"/>
    </location>
</feature>
<keyword evidence="3" id="KW-1185">Reference proteome</keyword>
<dbReference type="OrthoDB" id="6191549at2"/>
<evidence type="ECO:0000313" key="2">
    <source>
        <dbReference type="EMBL" id="SUX24220.1"/>
    </source>
</evidence>
<accession>A0A381EB98</accession>
<reference evidence="2 3" key="1">
    <citation type="submission" date="2018-06" db="EMBL/GenBank/DDBJ databases">
        <authorList>
            <consortium name="Pathogen Informatics"/>
            <person name="Doyle S."/>
        </authorList>
    </citation>
    <scope>NUCLEOTIDE SEQUENCE [LARGE SCALE GENOMIC DNA]</scope>
    <source>
        <strain evidence="2 3">NCTC13294</strain>
    </source>
</reference>
<dbReference type="AlphaFoldDB" id="A0A381EB98"/>
<evidence type="ECO:0000256" key="1">
    <source>
        <dbReference type="SAM" id="SignalP"/>
    </source>
</evidence>
<gene>
    <name evidence="2" type="ORF">NCTC13294_01754</name>
</gene>
<sequence length="665" mass="73691">MKRRLSLSFLILICTATAAITIELDIGSGKIGGVPVNNLRLRAESTDGSDWRISGDLPATRLAGSPLKNTRLDARLRRAHDTLTLETLHLRGTLGRTALHLHSDRLILANILRGALHLPPDSRLILEAGKHRLHTTLAYADNTTAIDAELPLALLEPLLKAQQLGGEIRPSLTIRRDHTGYHTSGSITLHDARYNSADSLQAAEHLRGSIQLDLHGSGDHWRGDIALTLSAGEILLTPYYYRHEGAPLTVRAHIEYHPDRLQIRNLNLDDARASASADLDWNRRTNRLAALTLYQLTGDADHLYRRYLKPYLGDGLFGDAALKGGLYLRGAYRDGRLTDLAAVFHHIHIEDQQDRYQLRDLDGQTGNNGSPSRLTLAGGRWRKLPIGAIHADYRWDERGITLAKPLHIPILDGGITVHRLEPQREAYKISARIEPISLSQLGAALDTIRFPGTLGGTLPDIRLNRDGLQLQQPVNLHTFGGTIHIDHLHISRFFSDTPYAGFALRLRDLDLQPLTQAFGIGEIEGRIEGEATDVILTNWKPQHFRAALHTANHNPGHRRISHEAVAYLARAGGGNVMLNQFIRVLNRFPYDRLGFTAHLENGVLTLDGIAPAKDGSDGYYLVKGRGVPHLDIIGHTREIDWQELLNRLKSAGDSEGAQVESKLGR</sequence>
<name>A0A381EB98_9GAMM</name>
<organism evidence="2 3">
    <name type="scientific">Cardiobacterium valvarum</name>
    <dbReference type="NCBI Taxonomy" id="194702"/>
    <lineage>
        <taxon>Bacteria</taxon>
        <taxon>Pseudomonadati</taxon>
        <taxon>Pseudomonadota</taxon>
        <taxon>Gammaproteobacteria</taxon>
        <taxon>Cardiobacteriales</taxon>
        <taxon>Cardiobacteriaceae</taxon>
        <taxon>Cardiobacterium</taxon>
    </lineage>
</organism>
<proteinExistence type="predicted"/>
<protein>
    <recommendedName>
        <fullName evidence="4">Dicarboxylate transport</fullName>
    </recommendedName>
</protein>
<feature type="chain" id="PRO_5016896032" description="Dicarboxylate transport" evidence="1">
    <location>
        <begin position="19"/>
        <end position="665"/>
    </location>
</feature>
<keyword evidence="1" id="KW-0732">Signal</keyword>